<name>A0A017T5K2_9BACT</name>
<evidence type="ECO:0000256" key="1">
    <source>
        <dbReference type="SAM" id="MobiDB-lite"/>
    </source>
</evidence>
<organism evidence="2 3">
    <name type="scientific">Chondromyces apiculatus DSM 436</name>
    <dbReference type="NCBI Taxonomy" id="1192034"/>
    <lineage>
        <taxon>Bacteria</taxon>
        <taxon>Pseudomonadati</taxon>
        <taxon>Myxococcota</taxon>
        <taxon>Polyangia</taxon>
        <taxon>Polyangiales</taxon>
        <taxon>Polyangiaceae</taxon>
        <taxon>Chondromyces</taxon>
    </lineage>
</organism>
<accession>A0A017T5K2</accession>
<evidence type="ECO:0000313" key="3">
    <source>
        <dbReference type="Proteomes" id="UP000019678"/>
    </source>
</evidence>
<protein>
    <submittedName>
        <fullName evidence="2">Putative cation efflux system protein czcB</fullName>
    </submittedName>
</protein>
<dbReference type="EMBL" id="ASRX01000033">
    <property type="protein sequence ID" value="EYF04528.1"/>
    <property type="molecule type" value="Genomic_DNA"/>
</dbReference>
<dbReference type="STRING" id="1192034.CAP_4496"/>
<proteinExistence type="predicted"/>
<gene>
    <name evidence="2" type="ORF">CAP_4496</name>
</gene>
<dbReference type="eggNOG" id="COG0845">
    <property type="taxonomic scope" value="Bacteria"/>
</dbReference>
<evidence type="ECO:0000313" key="2">
    <source>
        <dbReference type="EMBL" id="EYF04528.1"/>
    </source>
</evidence>
<reference evidence="2 3" key="1">
    <citation type="submission" date="2013-05" db="EMBL/GenBank/DDBJ databases">
        <title>Genome assembly of Chondromyces apiculatus DSM 436.</title>
        <authorList>
            <person name="Sharma G."/>
            <person name="Khatri I."/>
            <person name="Kaur C."/>
            <person name="Mayilraj S."/>
            <person name="Subramanian S."/>
        </authorList>
    </citation>
    <scope>NUCLEOTIDE SEQUENCE [LARGE SCALE GENOMIC DNA]</scope>
    <source>
        <strain evidence="2 3">DSM 436</strain>
    </source>
</reference>
<comment type="caution">
    <text evidence="2">The sequence shown here is derived from an EMBL/GenBank/DDBJ whole genome shotgun (WGS) entry which is preliminary data.</text>
</comment>
<keyword evidence="3" id="KW-1185">Reference proteome</keyword>
<dbReference type="AlphaFoldDB" id="A0A017T5K2"/>
<sequence>MQAWAGDRMREGCAVKARGSGACARLGCVRAARVLGVRDRLERSWKMMRWFKVSVVAVVVFGAVGCSKAPGGEGQKEAATETRSGVAKEGAGEGSGHAGKDVKPGSHEDWCGEHGVPESQCSRCNPELIPAFKATGDWCEEHALPESQCLKCNPTLKIVRPPKGA</sequence>
<dbReference type="Proteomes" id="UP000019678">
    <property type="component" value="Unassembled WGS sequence"/>
</dbReference>
<feature type="compositionally biased region" description="Basic and acidic residues" evidence="1">
    <location>
        <begin position="98"/>
        <end position="109"/>
    </location>
</feature>
<feature type="region of interest" description="Disordered" evidence="1">
    <location>
        <begin position="69"/>
        <end position="109"/>
    </location>
</feature>